<organism evidence="1">
    <name type="scientific">Podoviridae sp. ctx0K11</name>
    <dbReference type="NCBI Taxonomy" id="2825287"/>
    <lineage>
        <taxon>Viruses</taxon>
        <taxon>Duplodnaviria</taxon>
        <taxon>Heunggongvirae</taxon>
        <taxon>Uroviricota</taxon>
        <taxon>Caudoviricetes</taxon>
    </lineage>
</organism>
<reference evidence="1" key="1">
    <citation type="journal article" date="2021" name="Proc. Natl. Acad. Sci. U.S.A.">
        <title>A Catalog of Tens of Thousands of Viruses from Human Metagenomes Reveals Hidden Associations with Chronic Diseases.</title>
        <authorList>
            <person name="Tisza M.J."/>
            <person name="Buck C.B."/>
        </authorList>
    </citation>
    <scope>NUCLEOTIDE SEQUENCE</scope>
    <source>
        <strain evidence="1">Ctx0K11</strain>
    </source>
</reference>
<dbReference type="Gene3D" id="2.30.130.30">
    <property type="entry name" value="Hypothetical protein"/>
    <property type="match status" value="1"/>
</dbReference>
<accession>A0A8S5QFL0</accession>
<sequence>MKEKLKILHLPMMYEWFDKIASGEKTTEYRQCSDHWNYLFTTKKYDLVRFQRGFYKKPATMLFKIKQIHKWRGANDLNQAEVWAIELGERID</sequence>
<protein>
    <recommendedName>
        <fullName evidence="2">ASCH domain-containing protein</fullName>
    </recommendedName>
</protein>
<name>A0A8S5QFL0_9CAUD</name>
<dbReference type="EMBL" id="BK015643">
    <property type="protein sequence ID" value="DAE17659.1"/>
    <property type="molecule type" value="Genomic_DNA"/>
</dbReference>
<evidence type="ECO:0000313" key="1">
    <source>
        <dbReference type="EMBL" id="DAE17659.1"/>
    </source>
</evidence>
<dbReference type="SUPFAM" id="SSF88697">
    <property type="entry name" value="PUA domain-like"/>
    <property type="match status" value="1"/>
</dbReference>
<proteinExistence type="predicted"/>
<dbReference type="InterPro" id="IPR015947">
    <property type="entry name" value="PUA-like_sf"/>
</dbReference>
<evidence type="ECO:0008006" key="2">
    <source>
        <dbReference type="Google" id="ProtNLM"/>
    </source>
</evidence>